<dbReference type="EMBL" id="MU004313">
    <property type="protein sequence ID" value="KAF2658609.1"/>
    <property type="molecule type" value="Genomic_DNA"/>
</dbReference>
<dbReference type="AlphaFoldDB" id="A0A6A6TF39"/>
<dbReference type="OrthoDB" id="3796480at2759"/>
<dbReference type="Proteomes" id="UP000799324">
    <property type="component" value="Unassembled WGS sequence"/>
</dbReference>
<organism evidence="2 3">
    <name type="scientific">Lophiostoma macrostomum CBS 122681</name>
    <dbReference type="NCBI Taxonomy" id="1314788"/>
    <lineage>
        <taxon>Eukaryota</taxon>
        <taxon>Fungi</taxon>
        <taxon>Dikarya</taxon>
        <taxon>Ascomycota</taxon>
        <taxon>Pezizomycotina</taxon>
        <taxon>Dothideomycetes</taxon>
        <taxon>Pleosporomycetidae</taxon>
        <taxon>Pleosporales</taxon>
        <taxon>Lophiostomataceae</taxon>
        <taxon>Lophiostoma</taxon>
    </lineage>
</organism>
<feature type="compositionally biased region" description="Acidic residues" evidence="1">
    <location>
        <begin position="214"/>
        <end position="229"/>
    </location>
</feature>
<feature type="compositionally biased region" description="Gly residues" evidence="1">
    <location>
        <begin position="67"/>
        <end position="78"/>
    </location>
</feature>
<keyword evidence="3" id="KW-1185">Reference proteome</keyword>
<feature type="compositionally biased region" description="Basic and acidic residues" evidence="1">
    <location>
        <begin position="107"/>
        <end position="121"/>
    </location>
</feature>
<proteinExistence type="predicted"/>
<sequence>MAEFNIDTLEARISSLQSQLEFFASALDDTNSEDPEWLATDLISLKGKTSMLVDEMRRVRKRMVGEGVRGSGAENDGGGSRRKRARLSIEGPGEESNGVRTGGLNGRKKDANGQEEVKAQKAENPSTARFAPGVHPRPTKQDKESSSTSSNPTSNDIPPATPTPDADVESEAGEYQVQYVDVTEEVNRRLRESRLRQLMDSPSTAKKRKLDAFEPPEDNGGDVEADGSDWSERYKSPTKKIRSSGQFEQMVKLNEGVKRGDGDGQEGEEEGRGAFKRRRV</sequence>
<name>A0A6A6TF39_9PLEO</name>
<gene>
    <name evidence="2" type="ORF">K491DRAFT_689913</name>
</gene>
<feature type="compositionally biased region" description="Basic and acidic residues" evidence="1">
    <location>
        <begin position="185"/>
        <end position="197"/>
    </location>
</feature>
<protein>
    <submittedName>
        <fullName evidence="2">Uncharacterized protein</fullName>
    </submittedName>
</protein>
<evidence type="ECO:0000256" key="1">
    <source>
        <dbReference type="SAM" id="MobiDB-lite"/>
    </source>
</evidence>
<reference evidence="2" key="1">
    <citation type="journal article" date="2020" name="Stud. Mycol.">
        <title>101 Dothideomycetes genomes: a test case for predicting lifestyles and emergence of pathogens.</title>
        <authorList>
            <person name="Haridas S."/>
            <person name="Albert R."/>
            <person name="Binder M."/>
            <person name="Bloem J."/>
            <person name="Labutti K."/>
            <person name="Salamov A."/>
            <person name="Andreopoulos B."/>
            <person name="Baker S."/>
            <person name="Barry K."/>
            <person name="Bills G."/>
            <person name="Bluhm B."/>
            <person name="Cannon C."/>
            <person name="Castanera R."/>
            <person name="Culley D."/>
            <person name="Daum C."/>
            <person name="Ezra D."/>
            <person name="Gonzalez J."/>
            <person name="Henrissat B."/>
            <person name="Kuo A."/>
            <person name="Liang C."/>
            <person name="Lipzen A."/>
            <person name="Lutzoni F."/>
            <person name="Magnuson J."/>
            <person name="Mondo S."/>
            <person name="Nolan M."/>
            <person name="Ohm R."/>
            <person name="Pangilinan J."/>
            <person name="Park H.-J."/>
            <person name="Ramirez L."/>
            <person name="Alfaro M."/>
            <person name="Sun H."/>
            <person name="Tritt A."/>
            <person name="Yoshinaga Y."/>
            <person name="Zwiers L.-H."/>
            <person name="Turgeon B."/>
            <person name="Goodwin S."/>
            <person name="Spatafora J."/>
            <person name="Crous P."/>
            <person name="Grigoriev I."/>
        </authorList>
    </citation>
    <scope>NUCLEOTIDE SEQUENCE</scope>
    <source>
        <strain evidence="2">CBS 122681</strain>
    </source>
</reference>
<feature type="compositionally biased region" description="Low complexity" evidence="1">
    <location>
        <begin position="146"/>
        <end position="155"/>
    </location>
</feature>
<evidence type="ECO:0000313" key="2">
    <source>
        <dbReference type="EMBL" id="KAF2658609.1"/>
    </source>
</evidence>
<evidence type="ECO:0000313" key="3">
    <source>
        <dbReference type="Proteomes" id="UP000799324"/>
    </source>
</evidence>
<feature type="region of interest" description="Disordered" evidence="1">
    <location>
        <begin position="63"/>
        <end position="280"/>
    </location>
</feature>
<accession>A0A6A6TF39</accession>